<keyword evidence="2" id="KW-0040">ANK repeat</keyword>
<dbReference type="InterPro" id="IPR002110">
    <property type="entry name" value="Ankyrin_rpt"/>
</dbReference>
<evidence type="ECO:0000313" key="4">
    <source>
        <dbReference type="EnsemblMetazoa" id="RPRC002471-PA"/>
    </source>
</evidence>
<dbReference type="PANTHER" id="PTHR24198">
    <property type="entry name" value="ANKYRIN REPEAT AND PROTEIN KINASE DOMAIN-CONTAINING PROTEIN"/>
    <property type="match status" value="1"/>
</dbReference>
<dbReference type="EnsemblMetazoa" id="RPRC002471-RA">
    <property type="protein sequence ID" value="RPRC002471-PA"/>
    <property type="gene ID" value="RPRC002471"/>
</dbReference>
<feature type="region of interest" description="Disordered" evidence="3">
    <location>
        <begin position="156"/>
        <end position="175"/>
    </location>
</feature>
<dbReference type="AlphaFoldDB" id="T1HEJ9"/>
<dbReference type="PANTHER" id="PTHR24198:SF165">
    <property type="entry name" value="ANKYRIN REPEAT-CONTAINING PROTEIN-RELATED"/>
    <property type="match status" value="1"/>
</dbReference>
<organism evidence="4 5">
    <name type="scientific">Rhodnius prolixus</name>
    <name type="common">Triatomid bug</name>
    <dbReference type="NCBI Taxonomy" id="13249"/>
    <lineage>
        <taxon>Eukaryota</taxon>
        <taxon>Metazoa</taxon>
        <taxon>Ecdysozoa</taxon>
        <taxon>Arthropoda</taxon>
        <taxon>Hexapoda</taxon>
        <taxon>Insecta</taxon>
        <taxon>Pterygota</taxon>
        <taxon>Neoptera</taxon>
        <taxon>Paraneoptera</taxon>
        <taxon>Hemiptera</taxon>
        <taxon>Heteroptera</taxon>
        <taxon>Panheteroptera</taxon>
        <taxon>Cimicomorpha</taxon>
        <taxon>Reduviidae</taxon>
        <taxon>Triatominae</taxon>
        <taxon>Rhodnius</taxon>
    </lineage>
</organism>
<sequence length="656" mass="72937">MRMKGNVSAEPKTLNGVNGTREEIRILTSHIKGNNIVADEKERTNAKNIEENDKITEALQNLRLEPATHSSDESEYEDEEISADMVAKCPTRTKDKLKENNKAKASPYPYIPESVVEHSNQTETLSTDDIDLFVKGLLPEEFLKVDEAVKLCEPSDTTVNEPCSSPHDSGCGTLSPASVPSPYALHSPNPNIPPPKYDSSLSSVESDSSYLPWDFEYAYPNETNCQFSQDTTSWVIPHSQSQAKVKYSVSLPLQTASKERNNIVQNITKVSSQSHKNGIANDFGCNILEAAPVHSLVLNRSKNITQTTPPEIFSNVVQPSGEPVTSLRLKIAEEPKQYTQLMPVNRYRNLQSIRPGGVSVSEVDLGTTGVDRLRKMCTPRLIEVEWTKICLEKESEINAVNDQSRTKLMQTLQERPSKQFLEKIFSRVQRIKKDERKELLQKRDKRGHTALYMAALLQKDLPVLARYIADSYVELNLSPNEIYGSEGNSLLHIIAGLGDSYAQVLADLLHVNGKNGEKAFDVNRRNNLSLTALHIAATSHSPNKSTLTIAQLLVKNGATIKLQNEEGRTALHLAIQYSCDSVFIKALLQSPHSSSYVNIPDHEGNTPLHICAARNDVLFDKQKEVIMQLITSGASHNTHNRSGKFALSLVAPERKQ</sequence>
<name>T1HEJ9_RHOPR</name>
<evidence type="ECO:0000256" key="3">
    <source>
        <dbReference type="SAM" id="MobiDB-lite"/>
    </source>
</evidence>
<feature type="region of interest" description="Disordered" evidence="3">
    <location>
        <begin position="182"/>
        <end position="203"/>
    </location>
</feature>
<dbReference type="SUPFAM" id="SSF48403">
    <property type="entry name" value="Ankyrin repeat"/>
    <property type="match status" value="1"/>
</dbReference>
<dbReference type="STRING" id="13249.T1HEJ9"/>
<evidence type="ECO:0000313" key="5">
    <source>
        <dbReference type="Proteomes" id="UP000015103"/>
    </source>
</evidence>
<keyword evidence="1" id="KW-0677">Repeat</keyword>
<dbReference type="InParanoid" id="T1HEJ9"/>
<protein>
    <submittedName>
        <fullName evidence="4">ANK_REP_REGION domain-containing protein</fullName>
    </submittedName>
</protein>
<dbReference type="Proteomes" id="UP000015103">
    <property type="component" value="Unassembled WGS sequence"/>
</dbReference>
<dbReference type="Gene3D" id="1.25.40.20">
    <property type="entry name" value="Ankyrin repeat-containing domain"/>
    <property type="match status" value="2"/>
</dbReference>
<proteinExistence type="predicted"/>
<evidence type="ECO:0000256" key="1">
    <source>
        <dbReference type="ARBA" id="ARBA00022737"/>
    </source>
</evidence>
<dbReference type="PROSITE" id="PS50088">
    <property type="entry name" value="ANK_REPEAT"/>
    <property type="match status" value="2"/>
</dbReference>
<dbReference type="eggNOG" id="KOG0504">
    <property type="taxonomic scope" value="Eukaryota"/>
</dbReference>
<dbReference type="EMBL" id="ACPB03005010">
    <property type="status" value="NOT_ANNOTATED_CDS"/>
    <property type="molecule type" value="Genomic_DNA"/>
</dbReference>
<evidence type="ECO:0000256" key="2">
    <source>
        <dbReference type="ARBA" id="ARBA00023043"/>
    </source>
</evidence>
<keyword evidence="5" id="KW-1185">Reference proteome</keyword>
<accession>T1HEJ9</accession>
<dbReference type="HOGENOM" id="CLU_418337_0_0_1"/>
<reference evidence="4" key="1">
    <citation type="submission" date="2015-05" db="UniProtKB">
        <authorList>
            <consortium name="EnsemblMetazoa"/>
        </authorList>
    </citation>
    <scope>IDENTIFICATION</scope>
</reference>
<dbReference type="InterPro" id="IPR036770">
    <property type="entry name" value="Ankyrin_rpt-contain_sf"/>
</dbReference>
<feature type="compositionally biased region" description="Polar residues" evidence="3">
    <location>
        <begin position="156"/>
        <end position="167"/>
    </location>
</feature>
<dbReference type="SMART" id="SM00248">
    <property type="entry name" value="ANK"/>
    <property type="match status" value="4"/>
</dbReference>
<dbReference type="Pfam" id="PF12796">
    <property type="entry name" value="Ank_2"/>
    <property type="match status" value="1"/>
</dbReference>
<dbReference type="VEuPathDB" id="VectorBase:RPRC002471"/>